<dbReference type="KEGG" id="mhk:DFR87_01125"/>
<reference evidence="5" key="3">
    <citation type="submission" date="2020-03" db="EMBL/GenBank/DDBJ databases">
        <title>Sequencing and Assembly of Multiple Reported Metal-Biooxidizing Members of the Extremely Thermoacidophilic Archaeal Family Sulfolobaceae.</title>
        <authorList>
            <person name="Counts J.A."/>
            <person name="Kelly R.M."/>
        </authorList>
    </citation>
    <scope>NUCLEOTIDE SEQUENCE [LARGE SCALE GENOMIC DNA]</scope>
    <source>
        <strain evidence="5">HO1-1</strain>
    </source>
</reference>
<dbReference type="SMART" id="SM01072">
    <property type="entry name" value="CDC48_2"/>
    <property type="match status" value="1"/>
</dbReference>
<dbReference type="AlphaFoldDB" id="A0A2U9IR97"/>
<dbReference type="EMBL" id="CP029287">
    <property type="protein sequence ID" value="AWR98535.1"/>
    <property type="molecule type" value="Genomic_DNA"/>
</dbReference>
<dbReference type="GeneID" id="36833901"/>
<dbReference type="Proteomes" id="UP000247586">
    <property type="component" value="Chromosome"/>
</dbReference>
<name>A0A2U9IR97_9CREN</name>
<dbReference type="RefSeq" id="WP_054837489.1">
    <property type="nucleotide sequence ID" value="NZ_BBBA01000068.1"/>
</dbReference>
<sequence length="263" mass="28939">MSIKLILVEGKREGNKVRMNKSTMKRAGIREGDYVVVGNSLPLKVASGGVKEGEIKVDEDFIKALSLSPGSEVEVRKIQVLPGKRIELTPRVPLKFDEDFLQYVREVLFNHVVSTGESIKVNVALPGSGPLKRKEIPVELTVTHCEPGDHVVVNEDTVVVIREIQDPCLLVKALLDGLGFSTTLSGTVIRAEKGIDNLKFRVSVWCVSESDSDLKEAIRDVESSEVKPHLKVILVKGGKIEEGDREGFLVITDPKLLGNILRK</sequence>
<evidence type="ECO:0000313" key="5">
    <source>
        <dbReference type="Proteomes" id="UP000247586"/>
    </source>
</evidence>
<keyword evidence="1" id="KW-0547">Nucleotide-binding</keyword>
<proteinExistence type="predicted"/>
<dbReference type="Gene3D" id="3.10.330.10">
    <property type="match status" value="1"/>
</dbReference>
<evidence type="ECO:0000256" key="1">
    <source>
        <dbReference type="ARBA" id="ARBA00022741"/>
    </source>
</evidence>
<accession>A0A2U9IR97</accession>
<reference evidence="4 5" key="1">
    <citation type="submission" date="2018-05" db="EMBL/GenBank/DDBJ databases">
        <title>Complete Genome Sequences of Extremely Thermoacidophilic, Metal-Mobilizing Type-Strain Members of the Archaeal Family Sulfolobaceae: Acidianus brierleyi DSM-1651T, Acidianus sulfidivorans DSM-18786T, Metallosphaera hakonensis DSM-7519T, and Metallosphaera prunae DSM-10039T.</title>
        <authorList>
            <person name="Counts J.A."/>
            <person name="Kelly R.M."/>
        </authorList>
    </citation>
    <scope>NUCLEOTIDE SEQUENCE [LARGE SCALE GENOMIC DNA]</scope>
    <source>
        <strain evidence="4 5">HO1-1</strain>
    </source>
</reference>
<keyword evidence="5" id="KW-1185">Reference proteome</keyword>
<feature type="domain" description="CDC48" evidence="3">
    <location>
        <begin position="95"/>
        <end position="167"/>
    </location>
</feature>
<dbReference type="STRING" id="1293036.GCA_001315825_03138"/>
<evidence type="ECO:0000259" key="3">
    <source>
        <dbReference type="SMART" id="SM01072"/>
    </source>
</evidence>
<organism evidence="4 5">
    <name type="scientific">Metallosphaera hakonensis JCM 8857 = DSM 7519</name>
    <dbReference type="NCBI Taxonomy" id="1293036"/>
    <lineage>
        <taxon>Archaea</taxon>
        <taxon>Thermoproteota</taxon>
        <taxon>Thermoprotei</taxon>
        <taxon>Sulfolobales</taxon>
        <taxon>Sulfolobaceae</taxon>
        <taxon>Metallosphaera</taxon>
    </lineage>
</organism>
<evidence type="ECO:0000313" key="4">
    <source>
        <dbReference type="EMBL" id="AWR98535.1"/>
    </source>
</evidence>
<evidence type="ECO:0000256" key="2">
    <source>
        <dbReference type="ARBA" id="ARBA00022840"/>
    </source>
</evidence>
<gene>
    <name evidence="4" type="ORF">DFR87_01125</name>
</gene>
<reference evidence="5" key="2">
    <citation type="submission" date="2020-03" db="EMBL/GenBank/DDBJ databases">
        <title>Complete Genome Sequences of Extremely Thermoacidophilic, Metal-Mobilizing Type-Strain Members of the Archaeal Family Sulfolobaceae: Acidianus brierleyi DSM-1651T, Acidianus sulfidivorans DSM-18786T, Metallosphaera hakonensis DSM-7519T, and Metallosphaera prunae DSM-10039T.</title>
        <authorList>
            <person name="Counts J.A."/>
            <person name="Kelly R.M."/>
        </authorList>
    </citation>
    <scope>NUCLEOTIDE SEQUENCE [LARGE SCALE GENOMIC DNA]</scope>
    <source>
        <strain evidence="5">HO1-1</strain>
    </source>
</reference>
<dbReference type="SUPFAM" id="SSF54585">
    <property type="entry name" value="Cdc48 domain 2-like"/>
    <property type="match status" value="1"/>
</dbReference>
<keyword evidence="2" id="KW-0067">ATP-binding</keyword>
<dbReference type="Pfam" id="PF02933">
    <property type="entry name" value="CDC48_2"/>
    <property type="match status" value="1"/>
</dbReference>
<dbReference type="InterPro" id="IPR029067">
    <property type="entry name" value="CDC48_domain_2-like_sf"/>
</dbReference>
<dbReference type="GO" id="GO:0005524">
    <property type="term" value="F:ATP binding"/>
    <property type="evidence" value="ECO:0007669"/>
    <property type="project" value="UniProtKB-KW"/>
</dbReference>
<protein>
    <recommendedName>
        <fullName evidence="3">CDC48 domain-containing protein</fullName>
    </recommendedName>
</protein>
<dbReference type="InterPro" id="IPR004201">
    <property type="entry name" value="Cdc48_dom2"/>
</dbReference>